<evidence type="ECO:0000256" key="1">
    <source>
        <dbReference type="SAM" id="MobiDB-lite"/>
    </source>
</evidence>
<proteinExistence type="predicted"/>
<reference evidence="3" key="1">
    <citation type="journal article" date="2010" name="Genome Res.">
        <title>Population genomic sequencing of Coccidioides fungi reveals recent hybridization and transposon control.</title>
        <authorList>
            <person name="Neafsey D.E."/>
            <person name="Barker B.M."/>
            <person name="Sharpton T.J."/>
            <person name="Stajich J.E."/>
            <person name="Park D.J."/>
            <person name="Whiston E."/>
            <person name="Hung C.-Y."/>
            <person name="McMahan C."/>
            <person name="White J."/>
            <person name="Sykes S."/>
            <person name="Heiman D."/>
            <person name="Young S."/>
            <person name="Zeng Q."/>
            <person name="Abouelleil A."/>
            <person name="Aftuck L."/>
            <person name="Bessette D."/>
            <person name="Brown A."/>
            <person name="FitzGerald M."/>
            <person name="Lui A."/>
            <person name="Macdonald J.P."/>
            <person name="Priest M."/>
            <person name="Orbach M.J."/>
            <person name="Galgiani J.N."/>
            <person name="Kirkland T.N."/>
            <person name="Cole G.T."/>
            <person name="Birren B.W."/>
            <person name="Henn M.R."/>
            <person name="Taylor J.W."/>
            <person name="Rounsley S.D."/>
        </authorList>
    </citation>
    <scope>NUCLEOTIDE SEQUENCE [LARGE SCALE GENOMIC DNA]</scope>
    <source>
        <strain evidence="3">RMSCC 757 / Silveira</strain>
    </source>
</reference>
<feature type="region of interest" description="Disordered" evidence="1">
    <location>
        <begin position="1"/>
        <end position="32"/>
    </location>
</feature>
<dbReference type="VEuPathDB" id="FungiDB:CPSG_01518"/>
<dbReference type="HOGENOM" id="CLU_1447557_0_0_1"/>
<accession>E9CVN5</accession>
<sequence>MVRSSMMKRGDRDRDHLRAGVEQADPWPRRKLHDDHHLQTLREEVKTSPHQVTSTSSWDRRACLVTLCNLTQCEQQVDSFNFPSFFRNGNIQPKQSKAMARHRHQASLEGIINFSGPESLPADQRARAKQRFYSIIKHFRPAEASDVAYSRPFLVRYTYEYSRSELSQDTLRAFFDFMGLDVGGDRY</sequence>
<dbReference type="Proteomes" id="UP000002497">
    <property type="component" value="Unassembled WGS sequence"/>
</dbReference>
<feature type="compositionally biased region" description="Basic and acidic residues" evidence="1">
    <location>
        <begin position="8"/>
        <end position="19"/>
    </location>
</feature>
<evidence type="ECO:0000313" key="3">
    <source>
        <dbReference type="Proteomes" id="UP000002497"/>
    </source>
</evidence>
<name>E9CVN5_COCPS</name>
<gene>
    <name evidence="2" type="ORF">CPSG_01518</name>
</gene>
<dbReference type="VEuPathDB" id="FungiDB:D8B26_008414"/>
<protein>
    <submittedName>
        <fullName evidence="2">Predicted protein</fullName>
    </submittedName>
</protein>
<organism evidence="3">
    <name type="scientific">Coccidioides posadasii (strain RMSCC 757 / Silveira)</name>
    <name type="common">Valley fever fungus</name>
    <dbReference type="NCBI Taxonomy" id="443226"/>
    <lineage>
        <taxon>Eukaryota</taxon>
        <taxon>Fungi</taxon>
        <taxon>Dikarya</taxon>
        <taxon>Ascomycota</taxon>
        <taxon>Pezizomycotina</taxon>
        <taxon>Eurotiomycetes</taxon>
        <taxon>Eurotiomycetidae</taxon>
        <taxon>Onygenales</taxon>
        <taxon>Onygenaceae</taxon>
        <taxon>Coccidioides</taxon>
    </lineage>
</organism>
<keyword evidence="3" id="KW-1185">Reference proteome</keyword>
<reference evidence="3" key="2">
    <citation type="submission" date="2010-03" db="EMBL/GenBank/DDBJ databases">
        <title>The genome sequence of Coccidioides posadasii strain Silveira.</title>
        <authorList>
            <consortium name="The Broad Institute Genome Sequencing Center for Infectious Disease"/>
            <person name="Neafsey D."/>
            <person name="Orbach M."/>
            <person name="Henn M.R."/>
            <person name="Cole G.T."/>
            <person name="Galgiani J."/>
            <person name="Gardner M.J."/>
            <person name="Kirkland T.N."/>
            <person name="Taylor J.W."/>
            <person name="Young S.K."/>
            <person name="Zeng Q."/>
            <person name="Koehrsen M."/>
            <person name="Alvarado L."/>
            <person name="Berlin A."/>
            <person name="Borenstein D."/>
            <person name="Chapman S.B."/>
            <person name="Chen Z."/>
            <person name="Engels R."/>
            <person name="Freedman E."/>
            <person name="Gellesch M."/>
            <person name="Goldberg J."/>
            <person name="Griggs A."/>
            <person name="Gujja S."/>
            <person name="Heilman E."/>
            <person name="Heiman D."/>
            <person name="Howarth C."/>
            <person name="Jen D."/>
            <person name="Larson L."/>
            <person name="Mehta T."/>
            <person name="Neiman D."/>
            <person name="Park D."/>
            <person name="Pearson M."/>
            <person name="Richards J."/>
            <person name="Roberts A."/>
            <person name="Saif S."/>
            <person name="Shea T."/>
            <person name="Shenoy N."/>
            <person name="Sisk P."/>
            <person name="Stolte C."/>
            <person name="Sykes S."/>
            <person name="Walk T."/>
            <person name="White J."/>
            <person name="Yandava C."/>
            <person name="Haas B."/>
            <person name="Nusbaum C."/>
            <person name="Birren B."/>
        </authorList>
    </citation>
    <scope>NUCLEOTIDE SEQUENCE [LARGE SCALE GENOMIC DNA]</scope>
    <source>
        <strain evidence="3">RMSCC 757 / Silveira</strain>
    </source>
</reference>
<dbReference type="EMBL" id="GL636487">
    <property type="protein sequence ID" value="EFW21361.1"/>
    <property type="molecule type" value="Genomic_DNA"/>
</dbReference>
<dbReference type="STRING" id="443226.E9CVN5"/>
<evidence type="ECO:0000313" key="2">
    <source>
        <dbReference type="EMBL" id="EFW21361.1"/>
    </source>
</evidence>
<dbReference type="AlphaFoldDB" id="E9CVN5"/>